<evidence type="ECO:0000313" key="2">
    <source>
        <dbReference type="EMBL" id="THH06646.1"/>
    </source>
</evidence>
<dbReference type="Proteomes" id="UP000308199">
    <property type="component" value="Unassembled WGS sequence"/>
</dbReference>
<dbReference type="AlphaFoldDB" id="A0A4S4L597"/>
<accession>A0A4S4L597</accession>
<sequence>MFRSLIPTRHLDRQHSLPHLKQPSIVGKDHTNIRPATCLSIADYHSRQARLHELSYSSPILLRRKLVSSPTRSPPSSRRFSTPISFSSTCWNSDDTRASRSRDVHTSSLSGGGKSPSLQSFYNLSEDAPASPSIRWDAYDVTSMQSAAELLQRVTTHHDVDQSVLAVRKWLSGLPWLDGANTNARNYIRAEVMDHFLHVWHPQSQKKSLTFHDKAEPSLISIKLLDALHHGKILESTDIALATEFLFKHRLRTGYMHALYELISTAGVRASLHGVLNRMSELAEELKKSKKGMTCQDVKLQTREIICTIESLERERAFHTKDISQHPTICIDATEDIKFCKMRRKLESWFAIYEDGTLNKDCRTLCYMS</sequence>
<feature type="region of interest" description="Disordered" evidence="1">
    <location>
        <begin position="93"/>
        <end position="113"/>
    </location>
</feature>
<dbReference type="EMBL" id="SGPK01000184">
    <property type="protein sequence ID" value="THH06646.1"/>
    <property type="molecule type" value="Genomic_DNA"/>
</dbReference>
<gene>
    <name evidence="2" type="ORF">EW145_g3947</name>
</gene>
<keyword evidence="3" id="KW-1185">Reference proteome</keyword>
<name>A0A4S4L597_9AGAM</name>
<dbReference type="OrthoDB" id="3309166at2759"/>
<protein>
    <submittedName>
        <fullName evidence="2">Uncharacterized protein</fullName>
    </submittedName>
</protein>
<feature type="compositionally biased region" description="Basic and acidic residues" evidence="1">
    <location>
        <begin position="94"/>
        <end position="105"/>
    </location>
</feature>
<comment type="caution">
    <text evidence="2">The sequence shown here is derived from an EMBL/GenBank/DDBJ whole genome shotgun (WGS) entry which is preliminary data.</text>
</comment>
<proteinExistence type="predicted"/>
<evidence type="ECO:0000256" key="1">
    <source>
        <dbReference type="SAM" id="MobiDB-lite"/>
    </source>
</evidence>
<organism evidence="2 3">
    <name type="scientific">Phellinidium pouzarii</name>
    <dbReference type="NCBI Taxonomy" id="167371"/>
    <lineage>
        <taxon>Eukaryota</taxon>
        <taxon>Fungi</taxon>
        <taxon>Dikarya</taxon>
        <taxon>Basidiomycota</taxon>
        <taxon>Agaricomycotina</taxon>
        <taxon>Agaricomycetes</taxon>
        <taxon>Hymenochaetales</taxon>
        <taxon>Hymenochaetaceae</taxon>
        <taxon>Phellinidium</taxon>
    </lineage>
</organism>
<evidence type="ECO:0000313" key="3">
    <source>
        <dbReference type="Proteomes" id="UP000308199"/>
    </source>
</evidence>
<reference evidence="2 3" key="1">
    <citation type="submission" date="2019-02" db="EMBL/GenBank/DDBJ databases">
        <title>Genome sequencing of the rare red list fungi Phellinidium pouzarii.</title>
        <authorList>
            <person name="Buettner E."/>
            <person name="Kellner H."/>
        </authorList>
    </citation>
    <scope>NUCLEOTIDE SEQUENCE [LARGE SCALE GENOMIC DNA]</scope>
    <source>
        <strain evidence="2 3">DSM 108285</strain>
    </source>
</reference>